<feature type="region of interest" description="Disordered" evidence="1">
    <location>
        <begin position="25"/>
        <end position="47"/>
    </location>
</feature>
<evidence type="ECO:0000256" key="1">
    <source>
        <dbReference type="SAM" id="MobiDB-lite"/>
    </source>
</evidence>
<evidence type="ECO:0008006" key="4">
    <source>
        <dbReference type="Google" id="ProtNLM"/>
    </source>
</evidence>
<evidence type="ECO:0000313" key="3">
    <source>
        <dbReference type="Proteomes" id="UP001217485"/>
    </source>
</evidence>
<reference evidence="2 3" key="1">
    <citation type="submission" date="2023-01" db="EMBL/GenBank/DDBJ databases">
        <title>Minimal conservation of predation-associated metabolite biosynthetic gene clusters underscores biosynthetic potential of Myxococcota including descriptions for ten novel species: Archangium lansinium sp. nov., Myxococcus landrumus sp. nov., Nannocystis bai.</title>
        <authorList>
            <person name="Ahearne A."/>
            <person name="Stevens C."/>
            <person name="Dowd S."/>
        </authorList>
    </citation>
    <scope>NUCLEOTIDE SEQUENCE [LARGE SCALE GENOMIC DNA]</scope>
    <source>
        <strain evidence="2 3">WIWO2</strain>
    </source>
</reference>
<protein>
    <recommendedName>
        <fullName evidence="4">Lipoprotein</fullName>
    </recommendedName>
</protein>
<proteinExistence type="predicted"/>
<dbReference type="Proteomes" id="UP001217485">
    <property type="component" value="Unassembled WGS sequence"/>
</dbReference>
<comment type="caution">
    <text evidence="2">The sequence shown here is derived from an EMBL/GenBank/DDBJ whole genome shotgun (WGS) entry which is preliminary data.</text>
</comment>
<keyword evidence="3" id="KW-1185">Reference proteome</keyword>
<dbReference type="EMBL" id="JAQNDK010000001">
    <property type="protein sequence ID" value="MDC0676984.1"/>
    <property type="molecule type" value="Genomic_DNA"/>
</dbReference>
<gene>
    <name evidence="2" type="ORF">POL72_04475</name>
</gene>
<organism evidence="2 3">
    <name type="scientific">Sorangium atrum</name>
    <dbReference type="NCBI Taxonomy" id="2995308"/>
    <lineage>
        <taxon>Bacteria</taxon>
        <taxon>Pseudomonadati</taxon>
        <taxon>Myxococcota</taxon>
        <taxon>Polyangia</taxon>
        <taxon>Polyangiales</taxon>
        <taxon>Polyangiaceae</taxon>
        <taxon>Sorangium</taxon>
    </lineage>
</organism>
<sequence length="103" mass="11454">MSGKRLIASFALLSLSSCVGDLSENAADETSEEPSCATASEGADEAKPRDTFELTLCIAIAADRVAVKEAFCRSLTESDQRGRCWSHRFDRPIKWINWCIYEF</sequence>
<evidence type="ECO:0000313" key="2">
    <source>
        <dbReference type="EMBL" id="MDC0676984.1"/>
    </source>
</evidence>
<dbReference type="RefSeq" id="WP_272093756.1">
    <property type="nucleotide sequence ID" value="NZ_JAQNDK010000001.1"/>
</dbReference>
<name>A0ABT5BS39_9BACT</name>
<accession>A0ABT5BS39</accession>
<dbReference type="PROSITE" id="PS51257">
    <property type="entry name" value="PROKAR_LIPOPROTEIN"/>
    <property type="match status" value="1"/>
</dbReference>